<comment type="caution">
    <text evidence="8">The sequence shown here is derived from an EMBL/GenBank/DDBJ whole genome shotgun (WGS) entry which is preliminary data.</text>
</comment>
<accession>A0A023B0Z1</accession>
<dbReference type="GO" id="GO:0046872">
    <property type="term" value="F:metal ion binding"/>
    <property type="evidence" value="ECO:0007669"/>
    <property type="project" value="UniProtKB-KW"/>
</dbReference>
<evidence type="ECO:0000256" key="6">
    <source>
        <dbReference type="SAM" id="MobiDB-lite"/>
    </source>
</evidence>
<dbReference type="OrthoDB" id="186812at2759"/>
<evidence type="ECO:0000313" key="8">
    <source>
        <dbReference type="EMBL" id="EZG45043.1"/>
    </source>
</evidence>
<gene>
    <name evidence="8" type="ORF">GNI_141410</name>
</gene>
<feature type="transmembrane region" description="Helical" evidence="7">
    <location>
        <begin position="87"/>
        <end position="107"/>
    </location>
</feature>
<keyword evidence="9" id="KW-1185">Reference proteome</keyword>
<evidence type="ECO:0000256" key="3">
    <source>
        <dbReference type="ARBA" id="ARBA00022989"/>
    </source>
</evidence>
<evidence type="ECO:0000256" key="4">
    <source>
        <dbReference type="ARBA" id="ARBA00023136"/>
    </source>
</evidence>
<dbReference type="Pfam" id="PF03006">
    <property type="entry name" value="HlyIII"/>
    <property type="match status" value="1"/>
</dbReference>
<evidence type="ECO:0000256" key="1">
    <source>
        <dbReference type="ARBA" id="ARBA00004141"/>
    </source>
</evidence>
<evidence type="ECO:0000256" key="7">
    <source>
        <dbReference type="SAM" id="Phobius"/>
    </source>
</evidence>
<name>A0A023B0Z1_GRENI</name>
<dbReference type="eggNOG" id="KOG0748">
    <property type="taxonomic scope" value="Eukaryota"/>
</dbReference>
<comment type="subcellular location">
    <subcellularLocation>
        <location evidence="1">Membrane</location>
        <topology evidence="1">Multi-pass membrane protein</topology>
    </subcellularLocation>
</comment>
<keyword evidence="4 7" id="KW-0472">Membrane</keyword>
<dbReference type="EMBL" id="AFNH02001045">
    <property type="protein sequence ID" value="EZG45043.1"/>
    <property type="molecule type" value="Genomic_DNA"/>
</dbReference>
<dbReference type="VEuPathDB" id="CryptoDB:GNI_141410"/>
<dbReference type="PANTHER" id="PTHR20855:SF3">
    <property type="entry name" value="LD03007P"/>
    <property type="match status" value="1"/>
</dbReference>
<feature type="transmembrane region" description="Helical" evidence="7">
    <location>
        <begin position="151"/>
        <end position="171"/>
    </location>
</feature>
<feature type="transmembrane region" description="Helical" evidence="7">
    <location>
        <begin position="59"/>
        <end position="80"/>
    </location>
</feature>
<feature type="binding site" evidence="5">
    <location>
        <position position="238"/>
    </location>
    <ligand>
        <name>Zn(2+)</name>
        <dbReference type="ChEBI" id="CHEBI:29105"/>
    </ligand>
</feature>
<feature type="binding site" evidence="5">
    <location>
        <position position="108"/>
    </location>
    <ligand>
        <name>Zn(2+)</name>
        <dbReference type="ChEBI" id="CHEBI:29105"/>
    </ligand>
</feature>
<dbReference type="GO" id="GO:0016020">
    <property type="term" value="C:membrane"/>
    <property type="evidence" value="ECO:0007669"/>
    <property type="project" value="UniProtKB-SubCell"/>
</dbReference>
<dbReference type="InterPro" id="IPR004254">
    <property type="entry name" value="AdipoR/HlyIII-related"/>
</dbReference>
<keyword evidence="2 7" id="KW-0812">Transmembrane</keyword>
<dbReference type="Proteomes" id="UP000019763">
    <property type="component" value="Unassembled WGS sequence"/>
</dbReference>
<protein>
    <submittedName>
        <fullName evidence="8">Channel, hemolysin III family protein</fullName>
    </submittedName>
</protein>
<feature type="region of interest" description="Disordered" evidence="6">
    <location>
        <begin position="1"/>
        <end position="23"/>
    </location>
</feature>
<proteinExistence type="predicted"/>
<feature type="transmembrane region" description="Helical" evidence="7">
    <location>
        <begin position="201"/>
        <end position="228"/>
    </location>
</feature>
<sequence>MPESVAYQESGAGERLSSNRFGTEQGSLTGLEATGFDLHAFERSVKSDFVDKPRARGWIHFYSAIISLMSGLAMTIVVALHGRAEAILASIVYVLSLVAMFGTSAAYHIIHWKTAPQRLLMRRLDHSGIFVFIAGSYTFFATLCMDGVPRVVILSITWSGAVLGATLSLLWPHHPRYVGVPIYVGLGWIIIFVAKRLINVVGVTVVILLTLGGVFYTVGALCYAFSYPNPAPNIFGYHEVFHAFVSLAALIHHIAAWIVLLH</sequence>
<feature type="binding site" evidence="5">
    <location>
        <position position="242"/>
    </location>
    <ligand>
        <name>Zn(2+)</name>
        <dbReference type="ChEBI" id="CHEBI:29105"/>
    </ligand>
</feature>
<evidence type="ECO:0000256" key="2">
    <source>
        <dbReference type="ARBA" id="ARBA00022692"/>
    </source>
</evidence>
<feature type="transmembrane region" description="Helical" evidence="7">
    <location>
        <begin position="177"/>
        <end position="194"/>
    </location>
</feature>
<evidence type="ECO:0000313" key="9">
    <source>
        <dbReference type="Proteomes" id="UP000019763"/>
    </source>
</evidence>
<organism evidence="8 9">
    <name type="scientific">Gregarina niphandrodes</name>
    <name type="common">Septate eugregarine</name>
    <dbReference type="NCBI Taxonomy" id="110365"/>
    <lineage>
        <taxon>Eukaryota</taxon>
        <taxon>Sar</taxon>
        <taxon>Alveolata</taxon>
        <taxon>Apicomplexa</taxon>
        <taxon>Conoidasida</taxon>
        <taxon>Gregarinasina</taxon>
        <taxon>Eugregarinorida</taxon>
        <taxon>Gregarinidae</taxon>
        <taxon>Gregarina</taxon>
    </lineage>
</organism>
<dbReference type="GeneID" id="22915018"/>
<dbReference type="AlphaFoldDB" id="A0A023B0Z1"/>
<dbReference type="PANTHER" id="PTHR20855">
    <property type="entry name" value="ADIPOR/PROGESTIN RECEPTOR-RELATED"/>
    <property type="match status" value="1"/>
</dbReference>
<dbReference type="OMA" id="NAWTHLV"/>
<keyword evidence="5" id="KW-0862">Zinc</keyword>
<reference evidence="8" key="1">
    <citation type="submission" date="2013-12" db="EMBL/GenBank/DDBJ databases">
        <authorList>
            <person name="Omoto C.K."/>
            <person name="Sibley D."/>
            <person name="Venepally P."/>
            <person name="Hadjithomas M."/>
            <person name="Karamycheva S."/>
            <person name="Brunk B."/>
            <person name="Roos D."/>
            <person name="Caler E."/>
            <person name="Lorenzi H."/>
        </authorList>
    </citation>
    <scope>NUCLEOTIDE SEQUENCE</scope>
</reference>
<keyword evidence="5" id="KW-0479">Metal-binding</keyword>
<evidence type="ECO:0000256" key="5">
    <source>
        <dbReference type="PIRSR" id="PIRSR604254-1"/>
    </source>
</evidence>
<keyword evidence="3 7" id="KW-1133">Transmembrane helix</keyword>
<dbReference type="RefSeq" id="XP_011132592.1">
    <property type="nucleotide sequence ID" value="XM_011134290.1"/>
</dbReference>
<feature type="transmembrane region" description="Helical" evidence="7">
    <location>
        <begin position="240"/>
        <end position="261"/>
    </location>
</feature>
<feature type="transmembrane region" description="Helical" evidence="7">
    <location>
        <begin position="127"/>
        <end position="144"/>
    </location>
</feature>